<reference evidence="2" key="1">
    <citation type="submission" date="2020-09" db="EMBL/GenBank/DDBJ databases">
        <title>Bacillus faecalis sp. nov., a moderately halophilic bacterium isolated from cow faeces.</title>
        <authorList>
            <person name="Jiang L."/>
            <person name="Lee J."/>
        </authorList>
    </citation>
    <scope>NUCLEOTIDE SEQUENCE</scope>
    <source>
        <strain evidence="2">AGMB 02131</strain>
    </source>
</reference>
<feature type="transmembrane region" description="Helical" evidence="1">
    <location>
        <begin position="7"/>
        <end position="29"/>
    </location>
</feature>
<keyword evidence="3" id="KW-1185">Reference proteome</keyword>
<dbReference type="RefSeq" id="WP_190998686.1">
    <property type="nucleotide sequence ID" value="NZ_JACXSI010000028.1"/>
</dbReference>
<accession>A0A927HC09</accession>
<sequence>MRRQSPLVSGLLYMTLGTLFTYLAISYVQEDGWTWFSYLIVFLATIDFGSGIRLIMLHYRIKRMQKK</sequence>
<evidence type="ECO:0000313" key="3">
    <source>
        <dbReference type="Proteomes" id="UP000602076"/>
    </source>
</evidence>
<protein>
    <submittedName>
        <fullName evidence="2">YdiK family protein</fullName>
    </submittedName>
</protein>
<dbReference type="Pfam" id="PF14146">
    <property type="entry name" value="DUF4305"/>
    <property type="match status" value="1"/>
</dbReference>
<keyword evidence="1" id="KW-0812">Transmembrane</keyword>
<evidence type="ECO:0000256" key="1">
    <source>
        <dbReference type="SAM" id="Phobius"/>
    </source>
</evidence>
<keyword evidence="1" id="KW-0472">Membrane</keyword>
<dbReference type="InterPro" id="IPR025426">
    <property type="entry name" value="DUF4305"/>
</dbReference>
<dbReference type="Proteomes" id="UP000602076">
    <property type="component" value="Unassembled WGS sequence"/>
</dbReference>
<proteinExistence type="predicted"/>
<name>A0A927HC09_9BACI</name>
<dbReference type="AlphaFoldDB" id="A0A927HC09"/>
<feature type="transmembrane region" description="Helical" evidence="1">
    <location>
        <begin position="35"/>
        <end position="57"/>
    </location>
</feature>
<keyword evidence="1" id="KW-1133">Transmembrane helix</keyword>
<evidence type="ECO:0000313" key="2">
    <source>
        <dbReference type="EMBL" id="MBD3109147.1"/>
    </source>
</evidence>
<comment type="caution">
    <text evidence="2">The sequence shown here is derived from an EMBL/GenBank/DDBJ whole genome shotgun (WGS) entry which is preliminary data.</text>
</comment>
<gene>
    <name evidence="2" type="ORF">IEO70_12390</name>
</gene>
<organism evidence="2 3">
    <name type="scientific">Peribacillus faecalis</name>
    <dbReference type="NCBI Taxonomy" id="2772559"/>
    <lineage>
        <taxon>Bacteria</taxon>
        <taxon>Bacillati</taxon>
        <taxon>Bacillota</taxon>
        <taxon>Bacilli</taxon>
        <taxon>Bacillales</taxon>
        <taxon>Bacillaceae</taxon>
        <taxon>Peribacillus</taxon>
    </lineage>
</organism>
<dbReference type="EMBL" id="JACXSI010000028">
    <property type="protein sequence ID" value="MBD3109147.1"/>
    <property type="molecule type" value="Genomic_DNA"/>
</dbReference>